<dbReference type="Proteomes" id="UP001162501">
    <property type="component" value="Chromosome 33"/>
</dbReference>
<proteinExistence type="predicted"/>
<protein>
    <submittedName>
        <fullName evidence="1">Uncharacterized protein</fullName>
    </submittedName>
</protein>
<sequence length="124" mass="12919">MARPGPREDPAAALGTSWDWTLAAEFRSSETLKRDSSGTPPSSLRVLAHLAAAASDSITPTLPCGWQPLHPNTPTTNINSRLGASAPPCLWVASNTQGSESSSSPMLTASSPTPRTHPPASHQP</sequence>
<reference evidence="1" key="2">
    <citation type="submission" date="2025-03" db="EMBL/GenBank/DDBJ databases">
        <authorList>
            <consortium name="ELIXIR-Norway"/>
            <consortium name="Elixir Norway"/>
        </authorList>
    </citation>
    <scope>NUCLEOTIDE SEQUENCE</scope>
</reference>
<accession>A0AC59ZQJ2</accession>
<gene>
    <name evidence="1" type="ORF">MRATA1EN22A_LOCUS21241</name>
</gene>
<name>A0AC59ZQJ2_RANTA</name>
<evidence type="ECO:0000313" key="2">
    <source>
        <dbReference type="Proteomes" id="UP001162501"/>
    </source>
</evidence>
<evidence type="ECO:0000313" key="1">
    <source>
        <dbReference type="EMBL" id="CAN0485525.1"/>
    </source>
</evidence>
<reference evidence="1" key="1">
    <citation type="submission" date="2023-05" db="EMBL/GenBank/DDBJ databases">
        <authorList>
            <consortium name="ELIXIR-Norway"/>
        </authorList>
    </citation>
    <scope>NUCLEOTIDE SEQUENCE</scope>
</reference>
<dbReference type="EMBL" id="OX596117">
    <property type="protein sequence ID" value="CAN0485525.1"/>
    <property type="molecule type" value="Genomic_DNA"/>
</dbReference>
<organism evidence="1 2">
    <name type="scientific">Rangifer tarandus platyrhynchus</name>
    <name type="common">Svalbard reindeer</name>
    <dbReference type="NCBI Taxonomy" id="3082113"/>
    <lineage>
        <taxon>Eukaryota</taxon>
        <taxon>Metazoa</taxon>
        <taxon>Chordata</taxon>
        <taxon>Craniata</taxon>
        <taxon>Vertebrata</taxon>
        <taxon>Euteleostomi</taxon>
        <taxon>Mammalia</taxon>
        <taxon>Eutheria</taxon>
        <taxon>Laurasiatheria</taxon>
        <taxon>Artiodactyla</taxon>
        <taxon>Ruminantia</taxon>
        <taxon>Pecora</taxon>
        <taxon>Cervidae</taxon>
        <taxon>Odocoileinae</taxon>
        <taxon>Rangifer</taxon>
    </lineage>
</organism>